<dbReference type="EMBL" id="HG713005">
    <property type="protein sequence ID" value="CDJ51743.1"/>
    <property type="molecule type" value="Genomic_DNA"/>
</dbReference>
<keyword evidence="4" id="KW-1185">Reference proteome</keyword>
<evidence type="ECO:0000256" key="2">
    <source>
        <dbReference type="SAM" id="SignalP"/>
    </source>
</evidence>
<dbReference type="VEuPathDB" id="ToxoDB:EBH_0044210"/>
<gene>
    <name evidence="3" type="ORF">EBH_0044210</name>
</gene>
<proteinExistence type="predicted"/>
<feature type="chain" id="PRO_5004674385" description="Myosin heavy chain" evidence="2">
    <location>
        <begin position="27"/>
        <end position="728"/>
    </location>
</feature>
<feature type="coiled-coil region" evidence="1">
    <location>
        <begin position="422"/>
        <end position="482"/>
    </location>
</feature>
<name>U6LR48_9EIME</name>
<evidence type="ECO:0000256" key="1">
    <source>
        <dbReference type="SAM" id="Coils"/>
    </source>
</evidence>
<dbReference type="AlphaFoldDB" id="U6LR48"/>
<keyword evidence="1" id="KW-0175">Coiled coil</keyword>
<evidence type="ECO:0008006" key="5">
    <source>
        <dbReference type="Google" id="ProtNLM"/>
    </source>
</evidence>
<evidence type="ECO:0000313" key="3">
    <source>
        <dbReference type="EMBL" id="CDJ51743.1"/>
    </source>
</evidence>
<protein>
    <recommendedName>
        <fullName evidence="5">Myosin heavy chain</fullName>
    </recommendedName>
</protein>
<accession>U6LR48</accession>
<feature type="signal peptide" evidence="2">
    <location>
        <begin position="1"/>
        <end position="26"/>
    </location>
</feature>
<keyword evidence="2" id="KW-0732">Signal</keyword>
<evidence type="ECO:0000313" key="4">
    <source>
        <dbReference type="Proteomes" id="UP000030750"/>
    </source>
</evidence>
<dbReference type="Proteomes" id="UP000030750">
    <property type="component" value="Unassembled WGS sequence"/>
</dbReference>
<organism evidence="3 4">
    <name type="scientific">Eimeria brunetti</name>
    <dbReference type="NCBI Taxonomy" id="51314"/>
    <lineage>
        <taxon>Eukaryota</taxon>
        <taxon>Sar</taxon>
        <taxon>Alveolata</taxon>
        <taxon>Apicomplexa</taxon>
        <taxon>Conoidasida</taxon>
        <taxon>Coccidia</taxon>
        <taxon>Eucoccidiorida</taxon>
        <taxon>Eimeriorina</taxon>
        <taxon>Eimeriidae</taxon>
        <taxon>Eimeria</taxon>
    </lineage>
</organism>
<sequence>MLPSISVSAAAGWLLTWGLLGRAVEAAISAASRFHGAETDSLGLTFISADQFFNEGSLEGEEGRRGYRPSPPLADKGSIAFLHANIVFPSEEGLSLALEPGDLHESDDVQTDETNVEPAPYGGKDKRWDLRTTLSTIVLFLVVCLGLLTTRSLKARAGRKAAATAYLQQLYQQQEPQGRVSELGLSERHQLEELERLHPLAAHLAGTVGTDESVAALWEFRGSIQKAKQVQRNPFRGSQIFSGSPEVVMKEALDEGVSSLSRLYEVARERGILLAQKIRRINDFPAFSEEELQVMGGYLGSPLAGLLEFQLNHLGSSLYAFIDKVEDMENELKQIKGFDVAHGRGLLATVAADVEFIRAAYEALEKMHRHAVGLKSAAVTALLSHFRMEQACVHRKCRDLLEQQRVLCKVERQRQLSLSDADDAALKKLDAVEEELARARQLLQTHREKIDQLRGEKDSLAAEAARQEANAVGQDLQALLETVGSSLVEITGGASPQDASQHEEVQRVLHKLTSRASREAATVADLVGSMQNEAKLQTSVAPPFMWMRQNQGHKSNENNTFFNPSVKTLATTWLQQVSENAELVAIQAANAATGTLEESNGSRASESLFAAARATMLAETLTQEAELLGLREQLLSSMEFEMHVSDILAQRAAAAAGVSAWVEDEQQHWRVSLSPQEILQVQALLEHINMAKEEAWSQRSLSALAVAAAAMKEASFKLISIVQGSKKQ</sequence>
<reference evidence="3" key="2">
    <citation type="submission" date="2013-10" db="EMBL/GenBank/DDBJ databases">
        <authorList>
            <person name="Aslett M."/>
        </authorList>
    </citation>
    <scope>NUCLEOTIDE SEQUENCE [LARGE SCALE GENOMIC DNA]</scope>
    <source>
        <strain evidence="3">Houghton</strain>
    </source>
</reference>
<dbReference type="OrthoDB" id="347731at2759"/>
<reference evidence="3" key="1">
    <citation type="submission" date="2013-10" db="EMBL/GenBank/DDBJ databases">
        <title>Genomic analysis of the causative agents of coccidiosis in chickens.</title>
        <authorList>
            <person name="Reid A.J."/>
            <person name="Blake D."/>
            <person name="Billington K."/>
            <person name="Browne H."/>
            <person name="Dunn M."/>
            <person name="Hung S."/>
            <person name="Kawahara F."/>
            <person name="Miranda-Saavedra D."/>
            <person name="Mourier T."/>
            <person name="Nagra H."/>
            <person name="Otto T.D."/>
            <person name="Rawlings N."/>
            <person name="Sanchez A."/>
            <person name="Sanders M."/>
            <person name="Subramaniam C."/>
            <person name="Tay Y."/>
            <person name="Dear P."/>
            <person name="Doerig C."/>
            <person name="Gruber A."/>
            <person name="Parkinson J."/>
            <person name="Shirley M."/>
            <person name="Wan K.L."/>
            <person name="Berriman M."/>
            <person name="Tomley F."/>
            <person name="Pain A."/>
        </authorList>
    </citation>
    <scope>NUCLEOTIDE SEQUENCE [LARGE SCALE GENOMIC DNA]</scope>
    <source>
        <strain evidence="3">Houghton</strain>
    </source>
</reference>